<dbReference type="EMBL" id="MKQP01000025">
    <property type="protein sequence ID" value="OMD30407.1"/>
    <property type="molecule type" value="Genomic_DNA"/>
</dbReference>
<comment type="similarity">
    <text evidence="1 9">Belongs to the glycosyl hydrolase 28 family.</text>
</comment>
<dbReference type="PANTHER" id="PTHR31736">
    <property type="match status" value="1"/>
</dbReference>
<sequence length="478" mass="54515">MSELIIYEQPNEALGKDDFTVSVREPGGVWQSLFVFEAKVDMHQVRSTSMVYFDMDGTVEVSVHCKKQQIEQAVIRPLASQISFQIEENTLLFTLEHPCKLSIEINGERFSNLHLFANPLETAPPRHDDDNVVLVQPGIHQFAAIAEQVQHLSERANGERQTIYFMPGLHQFENPMLHIPSGTTVYIAGGAILCGSIMIDHAENVVVRGRGVLYLADMEKTTYLRGVQIQHSEQIEIEGIITLDPPHYSIYIGASKHIRIHNFKAFSTRGWCDGIDMMASSNVDIKDVFLRTSDDCIAIYGSRGEYYGDSRHITVKDSILWADVAHAIHVGIHGDHQHNGDFIENIWFENIDVLEHHEPQENYWGVMAICAGDNNTIRKVTFKNIRVEDFELGQLFDVRVVWNKTYNPVPGRCIENIEFSDIHYNGKNTHPSRIFGYDEERGVKDIYFYNLQINGEVIVDLNNKHFVVNEFVSGIYLH</sequence>
<keyword evidence="5" id="KW-0119">Carbohydrate metabolism</keyword>
<proteinExistence type="inferred from homology"/>
<evidence type="ECO:0000256" key="1">
    <source>
        <dbReference type="ARBA" id="ARBA00008834"/>
    </source>
</evidence>
<dbReference type="AlphaFoldDB" id="A0A1R0X710"/>
<dbReference type="SUPFAM" id="SSF51126">
    <property type="entry name" value="Pectin lyase-like"/>
    <property type="match status" value="1"/>
</dbReference>
<evidence type="ECO:0000256" key="5">
    <source>
        <dbReference type="ARBA" id="ARBA00023277"/>
    </source>
</evidence>
<accession>A0A1R0X710</accession>
<evidence type="ECO:0000256" key="7">
    <source>
        <dbReference type="ARBA" id="ARBA00023326"/>
    </source>
</evidence>
<evidence type="ECO:0000256" key="8">
    <source>
        <dbReference type="ARBA" id="ARBA00037278"/>
    </source>
</evidence>
<keyword evidence="3 9" id="KW-0378">Hydrolase</keyword>
<keyword evidence="7" id="KW-0624">Polysaccharide degradation</keyword>
<keyword evidence="4" id="KW-0325">Glycoprotein</keyword>
<dbReference type="RefSeq" id="WP_036688262.1">
    <property type="nucleotide sequence ID" value="NZ_JARLKA010000021.1"/>
</dbReference>
<evidence type="ECO:0000256" key="4">
    <source>
        <dbReference type="ARBA" id="ARBA00023180"/>
    </source>
</evidence>
<evidence type="ECO:0000256" key="6">
    <source>
        <dbReference type="ARBA" id="ARBA00023295"/>
    </source>
</evidence>
<gene>
    <name evidence="10" type="ORF">BJP51_20330</name>
</gene>
<protein>
    <recommendedName>
        <fullName evidence="12">Endo-polygalacturonase</fullName>
    </recommendedName>
</protein>
<dbReference type="InterPro" id="IPR012334">
    <property type="entry name" value="Pectin_lyas_fold"/>
</dbReference>
<dbReference type="InterPro" id="IPR000743">
    <property type="entry name" value="Glyco_hydro_28"/>
</dbReference>
<comment type="caution">
    <text evidence="10">The sequence shown here is derived from an EMBL/GenBank/DDBJ whole genome shotgun (WGS) entry which is preliminary data.</text>
</comment>
<comment type="function">
    <text evidence="8">Pectinolytic enzyme involved in the degradation of xylogalacturonan (xga), a galacturonan backbone heavily substituted with xylose, and which is one important component of the hairy regions of pectin. Activity requires a galacturonic acid backbone substituted with xylose.</text>
</comment>
<evidence type="ECO:0000256" key="9">
    <source>
        <dbReference type="RuleBase" id="RU361169"/>
    </source>
</evidence>
<evidence type="ECO:0000256" key="2">
    <source>
        <dbReference type="ARBA" id="ARBA00022737"/>
    </source>
</evidence>
<evidence type="ECO:0000313" key="11">
    <source>
        <dbReference type="Proteomes" id="UP000187465"/>
    </source>
</evidence>
<dbReference type="Gene3D" id="2.160.20.10">
    <property type="entry name" value="Single-stranded right-handed beta-helix, Pectin lyase-like"/>
    <property type="match status" value="1"/>
</dbReference>
<keyword evidence="2" id="KW-0677">Repeat</keyword>
<dbReference type="PANTHER" id="PTHR31736:SF9">
    <property type="entry name" value="ENDO-XYLOGALACTURONAN HYDROLASE A-RELATED"/>
    <property type="match status" value="1"/>
</dbReference>
<dbReference type="Proteomes" id="UP000187465">
    <property type="component" value="Unassembled WGS sequence"/>
</dbReference>
<organism evidence="10 11">
    <name type="scientific">Paenibacillus odorifer</name>
    <dbReference type="NCBI Taxonomy" id="189426"/>
    <lineage>
        <taxon>Bacteria</taxon>
        <taxon>Bacillati</taxon>
        <taxon>Bacillota</taxon>
        <taxon>Bacilli</taxon>
        <taxon>Bacillales</taxon>
        <taxon>Paenibacillaceae</taxon>
        <taxon>Paenibacillus</taxon>
    </lineage>
</organism>
<dbReference type="Pfam" id="PF00295">
    <property type="entry name" value="Glyco_hydro_28"/>
    <property type="match status" value="1"/>
</dbReference>
<reference evidence="10 11" key="1">
    <citation type="submission" date="2016-10" db="EMBL/GenBank/DDBJ databases">
        <title>Paenibacillus species isolates.</title>
        <authorList>
            <person name="Beno S.M."/>
        </authorList>
    </citation>
    <scope>NUCLEOTIDE SEQUENCE [LARGE SCALE GENOMIC DNA]</scope>
    <source>
        <strain evidence="10 11">FSL H7-0604</strain>
    </source>
</reference>
<name>A0A1R0X710_9BACL</name>
<keyword evidence="6 9" id="KW-0326">Glycosidase</keyword>
<evidence type="ECO:0008006" key="12">
    <source>
        <dbReference type="Google" id="ProtNLM"/>
    </source>
</evidence>
<evidence type="ECO:0000256" key="3">
    <source>
        <dbReference type="ARBA" id="ARBA00022801"/>
    </source>
</evidence>
<dbReference type="GO" id="GO:0000272">
    <property type="term" value="P:polysaccharide catabolic process"/>
    <property type="evidence" value="ECO:0007669"/>
    <property type="project" value="UniProtKB-KW"/>
</dbReference>
<dbReference type="GO" id="GO:0004650">
    <property type="term" value="F:polygalacturonase activity"/>
    <property type="evidence" value="ECO:0007669"/>
    <property type="project" value="InterPro"/>
</dbReference>
<evidence type="ECO:0000313" key="10">
    <source>
        <dbReference type="EMBL" id="OMD30407.1"/>
    </source>
</evidence>
<dbReference type="InterPro" id="IPR011050">
    <property type="entry name" value="Pectin_lyase_fold/virulence"/>
</dbReference>